<dbReference type="AlphaFoldDB" id="A0A1S2M6H3"/>
<feature type="domain" description="Glycosyltransferase subfamily 4-like N-terminal" evidence="2">
    <location>
        <begin position="15"/>
        <end position="183"/>
    </location>
</feature>
<dbReference type="SUPFAM" id="SSF53756">
    <property type="entry name" value="UDP-Glycosyltransferase/glycogen phosphorylase"/>
    <property type="match status" value="1"/>
</dbReference>
<gene>
    <name evidence="5" type="ORF">AWH56_006055</name>
    <name evidence="4" type="ORF">AWH56_08410</name>
    <name evidence="3" type="ORF">AWH56_10765</name>
</gene>
<reference evidence="5" key="4">
    <citation type="submission" date="2020-10" db="EMBL/GenBank/DDBJ databases">
        <authorList>
            <person name="Bassil N.M."/>
            <person name="Lloyd J.R."/>
        </authorList>
    </citation>
    <scope>NUCLEOTIDE SEQUENCE</scope>
    <source>
        <strain evidence="5">NB2006</strain>
    </source>
</reference>
<reference evidence="5 6" key="2">
    <citation type="journal article" date="2017" name="Genome Announc.">
        <title>Draft Genome Sequences of Four Alkaliphilic Bacteria Belonging to the Anaerobacillus Genus.</title>
        <authorList>
            <person name="Bassil N.M."/>
            <person name="Lloyd J.R."/>
        </authorList>
    </citation>
    <scope>NUCLEOTIDE SEQUENCE [LARGE SCALE GENOMIC DNA]</scope>
    <source>
        <strain evidence="5 6">NB2006</strain>
    </source>
</reference>
<reference evidence="4 6" key="1">
    <citation type="submission" date="2016-10" db="EMBL/GenBank/DDBJ databases">
        <title>Draft genome sequences of four alkaliphilic bacteria belonging to the Anaerobacillus genus.</title>
        <authorList>
            <person name="Bassil N.M."/>
            <person name="Lloyd J.R."/>
        </authorList>
    </citation>
    <scope>NUCLEOTIDE SEQUENCE [LARGE SCALE GENOMIC DNA]</scope>
    <source>
        <strain evidence="4 6">NB2006</strain>
    </source>
</reference>
<keyword evidence="4" id="KW-0808">Transferase</keyword>
<dbReference type="CDD" id="cd03801">
    <property type="entry name" value="GT4_PimA-like"/>
    <property type="match status" value="1"/>
</dbReference>
<evidence type="ECO:0000259" key="1">
    <source>
        <dbReference type="Pfam" id="PF00534"/>
    </source>
</evidence>
<dbReference type="PANTHER" id="PTHR12526">
    <property type="entry name" value="GLYCOSYLTRANSFERASE"/>
    <property type="match status" value="1"/>
</dbReference>
<dbReference type="EMBL" id="CP063356">
    <property type="protein sequence ID" value="QOY37195.1"/>
    <property type="molecule type" value="Genomic_DNA"/>
</dbReference>
<accession>A0A1S2M6H3</accession>
<dbReference type="KEGG" id="aia:AWH56_006055"/>
<organism evidence="4 6">
    <name type="scientific">Anaerobacillus isosaccharinicus</name>
    <dbReference type="NCBI Taxonomy" id="1532552"/>
    <lineage>
        <taxon>Bacteria</taxon>
        <taxon>Bacillati</taxon>
        <taxon>Bacillota</taxon>
        <taxon>Bacilli</taxon>
        <taxon>Bacillales</taxon>
        <taxon>Bacillaceae</taxon>
        <taxon>Anaerobacillus</taxon>
    </lineage>
</organism>
<dbReference type="Gene3D" id="3.40.50.2000">
    <property type="entry name" value="Glycogen Phosphorylase B"/>
    <property type="match status" value="2"/>
</dbReference>
<dbReference type="InterPro" id="IPR001296">
    <property type="entry name" value="Glyco_trans_1"/>
</dbReference>
<dbReference type="RefSeq" id="WP_071316725.1">
    <property type="nucleotide sequence ID" value="NZ_CP063356.2"/>
</dbReference>
<sequence length="391" mass="43170">MKILLTTVYDYPHAGGLSTHVTTLKAGLEAQGHTVDVLSFSDVPFLKQMFLAQGPSNIVNRIKKGRGIMLGLYARQLLLQKLIEKHKKRGYDIINAQDPYATLASIPSGIPTVSTAHGYLSYEAVSKGSVKANSEEAKLLQNKEIISFQKTRRVITVDQRIKQYVSDVAGIEGTAIRNFIDVEGFKPDVENRSLYKEKHQVDNEKKVLFVPRRLTKKNGVIYPALAMKKILTRYPETLLIYAGSGEDLPEIERVIKEDGIEKEVKLLGAIPHEKIKEYYSFSDIVLIPSIHSAGVEEATSISALEAMGSGSPVIACAVGGLKEIINDDVDGILVEEQNVDALADAVIRLFDQPELASEYAIKARAKIEAEYSHIAAAKKYAEIYEDVLGKK</sequence>
<dbReference type="PANTHER" id="PTHR12526:SF625">
    <property type="entry name" value="PHOSPHATIDYLINOSITOL GLYCAN-CLASS A"/>
    <property type="match status" value="1"/>
</dbReference>
<evidence type="ECO:0000313" key="6">
    <source>
        <dbReference type="Proteomes" id="UP000180175"/>
    </source>
</evidence>
<evidence type="ECO:0000259" key="2">
    <source>
        <dbReference type="Pfam" id="PF13439"/>
    </source>
</evidence>
<evidence type="ECO:0000313" key="4">
    <source>
        <dbReference type="EMBL" id="OIJ20216.1"/>
    </source>
</evidence>
<evidence type="ECO:0000313" key="5">
    <source>
        <dbReference type="EMBL" id="QOY37195.1"/>
    </source>
</evidence>
<dbReference type="Pfam" id="PF00534">
    <property type="entry name" value="Glycos_transf_1"/>
    <property type="match status" value="1"/>
</dbReference>
<dbReference type="Pfam" id="PF13439">
    <property type="entry name" value="Glyco_transf_4"/>
    <property type="match status" value="1"/>
</dbReference>
<keyword evidence="6" id="KW-1185">Reference proteome</keyword>
<protein>
    <submittedName>
        <fullName evidence="4">Glycosyl transferase family 1</fullName>
    </submittedName>
    <submittedName>
        <fullName evidence="5">Glycosyltransferase family 4 protein</fullName>
    </submittedName>
</protein>
<dbReference type="EMBL" id="LQXD01000096">
    <property type="protein sequence ID" value="OIJ16971.1"/>
    <property type="molecule type" value="Genomic_DNA"/>
</dbReference>
<dbReference type="Proteomes" id="UP000180175">
    <property type="component" value="Chromosome"/>
</dbReference>
<dbReference type="OrthoDB" id="9815550at2"/>
<name>A0A1S2M6H3_9BACI</name>
<dbReference type="EMBL" id="LQXD01000073">
    <property type="protein sequence ID" value="OIJ20216.1"/>
    <property type="molecule type" value="Genomic_DNA"/>
</dbReference>
<dbReference type="GO" id="GO:0016757">
    <property type="term" value="F:glycosyltransferase activity"/>
    <property type="evidence" value="ECO:0007669"/>
    <property type="project" value="InterPro"/>
</dbReference>
<dbReference type="InterPro" id="IPR028098">
    <property type="entry name" value="Glyco_trans_4-like_N"/>
</dbReference>
<feature type="domain" description="Glycosyl transferase family 1" evidence="1">
    <location>
        <begin position="194"/>
        <end position="364"/>
    </location>
</feature>
<evidence type="ECO:0000313" key="3">
    <source>
        <dbReference type="EMBL" id="OIJ16971.1"/>
    </source>
</evidence>
<proteinExistence type="predicted"/>
<reference evidence="5 6" key="3">
    <citation type="journal article" date="2019" name="Int. J. Syst. Evol. Microbiol.">
        <title>Anaerobacillus isosaccharinicus sp. nov., an alkaliphilic bacterium which degrades isosaccharinic acid.</title>
        <authorList>
            <person name="Bassil N.M."/>
            <person name="Lloyd J.R."/>
        </authorList>
    </citation>
    <scope>NUCLEOTIDE SEQUENCE [LARGE SCALE GENOMIC DNA]</scope>
    <source>
        <strain evidence="5 6">NB2006</strain>
    </source>
</reference>